<dbReference type="SMART" id="SM00252">
    <property type="entry name" value="SH2"/>
    <property type="match status" value="2"/>
</dbReference>
<dbReference type="PANTHER" id="PTHR24418">
    <property type="entry name" value="TYROSINE-PROTEIN KINASE"/>
    <property type="match status" value="1"/>
</dbReference>
<dbReference type="InterPro" id="IPR017441">
    <property type="entry name" value="Protein_kinase_ATP_BS"/>
</dbReference>
<feature type="region of interest" description="Disordered" evidence="10">
    <location>
        <begin position="1316"/>
        <end position="1338"/>
    </location>
</feature>
<name>A0AA85J2X0_TRIRE</name>
<dbReference type="InterPro" id="IPR000980">
    <property type="entry name" value="SH2"/>
</dbReference>
<feature type="region of interest" description="Disordered" evidence="10">
    <location>
        <begin position="450"/>
        <end position="486"/>
    </location>
</feature>
<dbReference type="InterPro" id="IPR011009">
    <property type="entry name" value="Kinase-like_dom_sf"/>
</dbReference>
<evidence type="ECO:0000256" key="4">
    <source>
        <dbReference type="ARBA" id="ARBA00022840"/>
    </source>
</evidence>
<dbReference type="PROSITE" id="PS00109">
    <property type="entry name" value="PROTEIN_KINASE_TYR"/>
    <property type="match status" value="1"/>
</dbReference>
<evidence type="ECO:0000256" key="9">
    <source>
        <dbReference type="RuleBase" id="RU362096"/>
    </source>
</evidence>
<feature type="binding site" evidence="8">
    <location>
        <position position="970"/>
    </location>
    <ligand>
        <name>ATP</name>
        <dbReference type="ChEBI" id="CHEBI:30616"/>
    </ligand>
</feature>
<dbReference type="InterPro" id="IPR008266">
    <property type="entry name" value="Tyr_kinase_AS"/>
</dbReference>
<feature type="compositionally biased region" description="Gly residues" evidence="10">
    <location>
        <begin position="1324"/>
        <end position="1338"/>
    </location>
</feature>
<keyword evidence="4 8" id="KW-0067">ATP-binding</keyword>
<dbReference type="FunFam" id="1.10.510.10:FF:000216">
    <property type="entry name" value="Tyrosine-protein kinase SYK"/>
    <property type="match status" value="1"/>
</dbReference>
<dbReference type="Gene3D" id="1.10.510.10">
    <property type="entry name" value="Transferase(Phosphotransferase) domain 1"/>
    <property type="match status" value="1"/>
</dbReference>
<feature type="compositionally biased region" description="Low complexity" evidence="10">
    <location>
        <begin position="846"/>
        <end position="857"/>
    </location>
</feature>
<evidence type="ECO:0000259" key="12">
    <source>
        <dbReference type="PROSITE" id="PS50011"/>
    </source>
</evidence>
<feature type="domain" description="Protein kinase" evidence="12">
    <location>
        <begin position="938"/>
        <end position="1200"/>
    </location>
</feature>
<comment type="similarity">
    <text evidence="9">Belongs to the protein kinase superfamily. Tyr protein kinase family.</text>
</comment>
<feature type="region of interest" description="Disordered" evidence="10">
    <location>
        <begin position="846"/>
        <end position="867"/>
    </location>
</feature>
<evidence type="ECO:0000256" key="5">
    <source>
        <dbReference type="ARBA" id="ARBA00023137"/>
    </source>
</evidence>
<evidence type="ECO:0000256" key="8">
    <source>
        <dbReference type="PROSITE-ProRule" id="PRU10141"/>
    </source>
</evidence>
<dbReference type="CDD" id="cd05060">
    <property type="entry name" value="PTKc_Syk_like"/>
    <property type="match status" value="1"/>
</dbReference>
<evidence type="ECO:0000313" key="14">
    <source>
        <dbReference type="WBParaSite" id="TREG1_129150.2"/>
    </source>
</evidence>
<evidence type="ECO:0000259" key="11">
    <source>
        <dbReference type="PROSITE" id="PS50001"/>
    </source>
</evidence>
<dbReference type="Proteomes" id="UP000050795">
    <property type="component" value="Unassembled WGS sequence"/>
</dbReference>
<dbReference type="WBParaSite" id="TREG1_129150.2">
    <property type="protein sequence ID" value="TREG1_129150.2"/>
    <property type="gene ID" value="TREG1_129150"/>
</dbReference>
<dbReference type="InterPro" id="IPR000719">
    <property type="entry name" value="Prot_kinase_dom"/>
</dbReference>
<dbReference type="InterPro" id="IPR036860">
    <property type="entry name" value="SH2_dom_sf"/>
</dbReference>
<dbReference type="Pfam" id="PF07714">
    <property type="entry name" value="PK_Tyr_Ser-Thr"/>
    <property type="match status" value="1"/>
</dbReference>
<evidence type="ECO:0000256" key="2">
    <source>
        <dbReference type="ARBA" id="ARBA00022741"/>
    </source>
</evidence>
<dbReference type="SUPFAM" id="SSF56112">
    <property type="entry name" value="Protein kinase-like (PK-like)"/>
    <property type="match status" value="1"/>
</dbReference>
<feature type="compositionally biased region" description="Polar residues" evidence="10">
    <location>
        <begin position="858"/>
        <end position="867"/>
    </location>
</feature>
<dbReference type="GO" id="GO:0005524">
    <property type="term" value="F:ATP binding"/>
    <property type="evidence" value="ECO:0007669"/>
    <property type="project" value="UniProtKB-UniRule"/>
</dbReference>
<feature type="region of interest" description="Disordered" evidence="10">
    <location>
        <begin position="29"/>
        <end position="51"/>
    </location>
</feature>
<evidence type="ECO:0000256" key="3">
    <source>
        <dbReference type="ARBA" id="ARBA00022777"/>
    </source>
</evidence>
<dbReference type="SMART" id="SM00219">
    <property type="entry name" value="TyrKc"/>
    <property type="match status" value="1"/>
</dbReference>
<dbReference type="PROSITE" id="PS50001">
    <property type="entry name" value="SH2"/>
    <property type="match status" value="2"/>
</dbReference>
<comment type="catalytic activity">
    <reaction evidence="6 9">
        <text>L-tyrosyl-[protein] + ATP = O-phospho-L-tyrosyl-[protein] + ADP + H(+)</text>
        <dbReference type="Rhea" id="RHEA:10596"/>
        <dbReference type="Rhea" id="RHEA-COMP:10136"/>
        <dbReference type="Rhea" id="RHEA-COMP:20101"/>
        <dbReference type="ChEBI" id="CHEBI:15378"/>
        <dbReference type="ChEBI" id="CHEBI:30616"/>
        <dbReference type="ChEBI" id="CHEBI:46858"/>
        <dbReference type="ChEBI" id="CHEBI:61978"/>
        <dbReference type="ChEBI" id="CHEBI:456216"/>
        <dbReference type="EC" id="2.7.10.2"/>
    </reaction>
</comment>
<keyword evidence="5 9" id="KW-0829">Tyrosine-protein kinase</keyword>
<dbReference type="Pfam" id="PF00017">
    <property type="entry name" value="SH2"/>
    <property type="match status" value="2"/>
</dbReference>
<evidence type="ECO:0000256" key="6">
    <source>
        <dbReference type="ARBA" id="ARBA00051245"/>
    </source>
</evidence>
<organism evidence="13 14">
    <name type="scientific">Trichobilharzia regenti</name>
    <name type="common">Nasal bird schistosome</name>
    <dbReference type="NCBI Taxonomy" id="157069"/>
    <lineage>
        <taxon>Eukaryota</taxon>
        <taxon>Metazoa</taxon>
        <taxon>Spiralia</taxon>
        <taxon>Lophotrochozoa</taxon>
        <taxon>Platyhelminthes</taxon>
        <taxon>Trematoda</taxon>
        <taxon>Digenea</taxon>
        <taxon>Strigeidida</taxon>
        <taxon>Schistosomatoidea</taxon>
        <taxon>Schistosomatidae</taxon>
        <taxon>Trichobilharzia</taxon>
    </lineage>
</organism>
<dbReference type="WBParaSite" id="TREG1_129150.3">
    <property type="protein sequence ID" value="TREG1_129150.3"/>
    <property type="gene ID" value="TREG1_129150"/>
</dbReference>
<accession>A0AA85J2X0</accession>
<feature type="domain" description="SH2" evidence="11">
    <location>
        <begin position="86"/>
        <end position="180"/>
    </location>
</feature>
<keyword evidence="3 9" id="KW-0418">Kinase</keyword>
<dbReference type="PROSITE" id="PS00107">
    <property type="entry name" value="PROTEIN_KINASE_ATP"/>
    <property type="match status" value="1"/>
</dbReference>
<evidence type="ECO:0000313" key="13">
    <source>
        <dbReference type="Proteomes" id="UP000050795"/>
    </source>
</evidence>
<keyword evidence="7" id="KW-0727">SH2 domain</keyword>
<dbReference type="Gene3D" id="3.30.200.20">
    <property type="entry name" value="Phosphorylase Kinase, domain 1"/>
    <property type="match status" value="1"/>
</dbReference>
<dbReference type="PRINTS" id="PR00109">
    <property type="entry name" value="TYRKINASE"/>
</dbReference>
<dbReference type="Gene3D" id="3.30.505.10">
    <property type="entry name" value="SH2 domain"/>
    <property type="match status" value="2"/>
</dbReference>
<dbReference type="PRINTS" id="PR00401">
    <property type="entry name" value="SH2DOMAIN"/>
</dbReference>
<dbReference type="InterPro" id="IPR020635">
    <property type="entry name" value="Tyr_kinase_cat_dom"/>
</dbReference>
<feature type="domain" description="SH2" evidence="11">
    <location>
        <begin position="239"/>
        <end position="329"/>
    </location>
</feature>
<dbReference type="EC" id="2.7.10.2" evidence="9"/>
<dbReference type="PROSITE" id="PS50011">
    <property type="entry name" value="PROTEIN_KINASE_DOM"/>
    <property type="match status" value="1"/>
</dbReference>
<evidence type="ECO:0000313" key="15">
    <source>
        <dbReference type="WBParaSite" id="TREG1_129150.3"/>
    </source>
</evidence>
<sequence length="1338" mass="146042">MAHTSPFQVTISPLCMKKDFMSITNNITSTTTTTNTNSIPPTNATTDNNNNNASSNIIINPTNIVVTPAHLLNLLPGAIPPETTLYFYGKITREQAEELLFKHGASEGLFLLRESVNRNYAVSICHMGRVHHYNVERQTDYSYRIQTGHKFIGPVELVQHHSNQLDGFLTLAKLPLNRPQGVSPIVLQGLNSDELEKCLRVKATEMGLKGQSIEEALSGPMRNHLRFLVVKDLHLIQPWYHHTIRRRDAELRLANEGSPEGAFLVRYRKEDGVYVLSLTSHNEPKHYRIEEHLGRWSIEGGQYFETLMELIDHYHFRQDGLLCKLQKPVSAPISYTRSRSGSGMAIKHSTDHIKIPMSPEKSQHCKVQSTFSSNINHIRNGSHSLPALTTFPISGVNPPLKSTTVSTTSTIVSNNNNSVSSIQSGIHKETSNMLTTTTTRMTTPTVSTITTTTTVCSSPPFSTSIPTPTNPTAATTTSGINSSSSSNSTVIRQDLISFNDWPNVTMLLSNQTTTTLQSPLNRQTTTLTTTAPTTTSLSTTPVIPNSNNFTNSLLIDSTRIPQMALLDRDLHAGITRTMSTATTPMAVGNTKDTRATGCLKPIRLNEPVTSLGKAFAEVDNVIAQVVSNAFSTPTVNNNNSANSRVSTTSLINPSITTSTVAMPSTPMTVITAPNTDHLKNNNNFMLSNNANLIHNTTEINNNSSSSGGNCNHHHHHHDINDTLLNNQVNIIDKKGIPSHRESLPIQTLHFPPILDTPWEEPDCSEDHALSTSSSGGSCTGGGGVGAIGGIFGSVSGFSNSSTTPTSTITTTTTTTTPTPPATTTATNVSTFIGNNPFLPFISPTLTRRTSSTSSPSSATVINPNRTQSLTSPDMSTFCSAICCHHSVQGQNCNPPMTMPSPQFQSNRSAWANAISPENAQQIYDELPPSNFLLSSQTVTLKERLGGGNFGHVVKGLYRTPSGQEVPVAVKTLKPNQIVSAGEATREILAEARTMAQLKHRHIVRLIGVCKEEQFMLVLELAPLGPINKYLKRRPDVSVHTLTELMHQVALGMAYLESCKFVHRDLAARNVLLVTRHFAKISDFGMSKALNFGSDYYRAATAGKWPLKWYAPECIYYFRFDSKSDVWSYGITLWEVYSYGERPYRDMKGAQILAMLDQGLRLSRPSRCPESIYSVMQQCWNFEGVHRPTFAELVLTISRILKAMPSPQTNVCIPNNNNNNNNNNIHTTNISSVSNRNGIPTTSSTATTSAAASINTTHNTNISSSMMSCNTTIKFDHFHHSPTHQHTLSGINDNKHNNNTGLQPIEFSPSRRIVGGIGTTSTSSGGSGVNSGGSDGISF</sequence>
<reference evidence="13" key="1">
    <citation type="submission" date="2022-06" db="EMBL/GenBank/DDBJ databases">
        <authorList>
            <person name="Berger JAMES D."/>
            <person name="Berger JAMES D."/>
        </authorList>
    </citation>
    <scope>NUCLEOTIDE SEQUENCE [LARGE SCALE GENOMIC DNA]</scope>
</reference>
<feature type="region of interest" description="Disordered" evidence="10">
    <location>
        <begin position="796"/>
        <end position="821"/>
    </location>
</feature>
<dbReference type="InterPro" id="IPR001245">
    <property type="entry name" value="Ser-Thr/Tyr_kinase_cat_dom"/>
</dbReference>
<dbReference type="SUPFAM" id="SSF55550">
    <property type="entry name" value="SH2 domain"/>
    <property type="match status" value="2"/>
</dbReference>
<evidence type="ECO:0000256" key="10">
    <source>
        <dbReference type="SAM" id="MobiDB-lite"/>
    </source>
</evidence>
<dbReference type="InterPro" id="IPR050198">
    <property type="entry name" value="Non-receptor_tyrosine_kinases"/>
</dbReference>
<keyword evidence="13" id="KW-1185">Reference proteome</keyword>
<reference evidence="14 15" key="2">
    <citation type="submission" date="2023-11" db="UniProtKB">
        <authorList>
            <consortium name="WormBaseParasite"/>
        </authorList>
    </citation>
    <scope>IDENTIFICATION</scope>
</reference>
<evidence type="ECO:0000256" key="1">
    <source>
        <dbReference type="ARBA" id="ARBA00022679"/>
    </source>
</evidence>
<dbReference type="GO" id="GO:0004715">
    <property type="term" value="F:non-membrane spanning protein tyrosine kinase activity"/>
    <property type="evidence" value="ECO:0007669"/>
    <property type="project" value="UniProtKB-EC"/>
</dbReference>
<proteinExistence type="inferred from homology"/>
<keyword evidence="2 8" id="KW-0547">Nucleotide-binding</keyword>
<protein>
    <recommendedName>
        <fullName evidence="9">Tyrosine-protein kinase</fullName>
        <ecNumber evidence="9">2.7.10.2</ecNumber>
    </recommendedName>
</protein>
<keyword evidence="1 9" id="KW-0808">Transferase</keyword>
<evidence type="ECO:0000256" key="7">
    <source>
        <dbReference type="PROSITE-ProRule" id="PRU00191"/>
    </source>
</evidence>